<protein>
    <submittedName>
        <fullName evidence="2">Uncharacterized protein</fullName>
    </submittedName>
</protein>
<accession>A0A1A8WNN7</accession>
<reference evidence="2" key="2">
    <citation type="submission" date="2016-05" db="EMBL/GenBank/DDBJ databases">
        <authorList>
            <person name="Lavstsen T."/>
            <person name="Jespersen J.S."/>
        </authorList>
    </citation>
    <scope>NUCLEOTIDE SEQUENCE [LARGE SCALE GENOMIC DNA]</scope>
</reference>
<name>A0A1A8WNN7_PLAOA</name>
<evidence type="ECO:0000313" key="4">
    <source>
        <dbReference type="Proteomes" id="UP000078560"/>
    </source>
</evidence>
<organism evidence="2 3">
    <name type="scientific">Plasmodium ovale curtisi</name>
    <dbReference type="NCBI Taxonomy" id="864141"/>
    <lineage>
        <taxon>Eukaryota</taxon>
        <taxon>Sar</taxon>
        <taxon>Alveolata</taxon>
        <taxon>Apicomplexa</taxon>
        <taxon>Aconoidasida</taxon>
        <taxon>Haemosporida</taxon>
        <taxon>Plasmodiidae</taxon>
        <taxon>Plasmodium</taxon>
        <taxon>Plasmodium (Plasmodium)</taxon>
    </lineage>
</organism>
<evidence type="ECO:0000313" key="2">
    <source>
        <dbReference type="EMBL" id="SBS93883.1"/>
    </source>
</evidence>
<dbReference type="EMBL" id="FLQV01000495">
    <property type="protein sequence ID" value="SBS93883.1"/>
    <property type="molecule type" value="Genomic_DNA"/>
</dbReference>
<evidence type="ECO:0000313" key="3">
    <source>
        <dbReference type="Proteomes" id="UP000078546"/>
    </source>
</evidence>
<dbReference type="Proteomes" id="UP000078546">
    <property type="component" value="Unassembled WGS sequence"/>
</dbReference>
<evidence type="ECO:0000313" key="1">
    <source>
        <dbReference type="EMBL" id="SBS85090.1"/>
    </source>
</evidence>
<sequence length="399" mass="47383">MERRKKLQFCAVEETAISVLCNDAESYLIPFLRKGERNHPRASQHSCPISKNMLSSNNDLLILHLTIHDVYGTKENQIYMEEKPYIKFYWKKVKYKNYLKYFTDEINWFCEFFLPYKTGDYIENLVMQIWANSYLKRKRKVAYNYININDVEKKKKINGKTELIGKRKGLKIIYTLQIICYSLYKFMKSTQMFILEKISIYKMIQVHMKYDENCIPDSKEKFFDRYLLTLFENESYTKKKATLPLKTIKQKERKIIKDKLQIAPNIKPKKITQEKNGKNSQFPPISNMNSLDKTTLLYKKRESYEELTSSYGNELGMNIEGSVVSEYRKSTEREKDFENDTAELAKKKNFDISHKLCRTQRAQGNNKMDKLMASKPARLCNLKYVTLNGKKVLHKKHTM</sequence>
<reference evidence="3 4" key="1">
    <citation type="submission" date="2016-05" db="EMBL/GenBank/DDBJ databases">
        <authorList>
            <person name="Naeem Raeece"/>
        </authorList>
    </citation>
    <scope>NUCLEOTIDE SEQUENCE [LARGE SCALE GENOMIC DNA]</scope>
</reference>
<dbReference type="EMBL" id="FLQU01000393">
    <property type="protein sequence ID" value="SBS85090.1"/>
    <property type="molecule type" value="Genomic_DNA"/>
</dbReference>
<dbReference type="AlphaFoldDB" id="A0A1A8WNN7"/>
<gene>
    <name evidence="2" type="ORF">POVCU1_026890</name>
    <name evidence="1" type="ORF">POVCU2_0029620</name>
</gene>
<dbReference type="Proteomes" id="UP000078560">
    <property type="component" value="Unassembled WGS sequence"/>
</dbReference>
<proteinExistence type="predicted"/>